<feature type="transmembrane region" description="Helical" evidence="1">
    <location>
        <begin position="38"/>
        <end position="57"/>
    </location>
</feature>
<evidence type="ECO:0000313" key="2">
    <source>
        <dbReference type="EMBL" id="HJC44396.1"/>
    </source>
</evidence>
<keyword evidence="1" id="KW-1133">Transmembrane helix</keyword>
<comment type="caution">
    <text evidence="2">The sequence shown here is derived from an EMBL/GenBank/DDBJ whole genome shotgun (WGS) entry which is preliminary data.</text>
</comment>
<dbReference type="Proteomes" id="UP000823895">
    <property type="component" value="Unassembled WGS sequence"/>
</dbReference>
<proteinExistence type="predicted"/>
<reference evidence="2" key="2">
    <citation type="submission" date="2021-04" db="EMBL/GenBank/DDBJ databases">
        <authorList>
            <person name="Gilroy R."/>
        </authorList>
    </citation>
    <scope>NUCLEOTIDE SEQUENCE</scope>
    <source>
        <strain evidence="2">CHK165-2605</strain>
    </source>
</reference>
<organism evidence="2 3">
    <name type="scientific">Candidatus Mediterraneibacter gallistercoris</name>
    <dbReference type="NCBI Taxonomy" id="2838671"/>
    <lineage>
        <taxon>Bacteria</taxon>
        <taxon>Bacillati</taxon>
        <taxon>Bacillota</taxon>
        <taxon>Clostridia</taxon>
        <taxon>Lachnospirales</taxon>
        <taxon>Lachnospiraceae</taxon>
        <taxon>Mediterraneibacter</taxon>
    </lineage>
</organism>
<keyword evidence="1" id="KW-0472">Membrane</keyword>
<dbReference type="EMBL" id="DWWI01000255">
    <property type="protein sequence ID" value="HJC44396.1"/>
    <property type="molecule type" value="Genomic_DNA"/>
</dbReference>
<feature type="transmembrane region" description="Helical" evidence="1">
    <location>
        <begin position="64"/>
        <end position="82"/>
    </location>
</feature>
<sequence>MKEKLGTKAVGFYFIVLAALLGIISVIRFVMWGSAHDALDTVTIIALIVAIVFDIILMVKDNDYLVIAATACYSIATVKLLTDSVGSFVDAFQGINMFGDASQVGTIISISAVMGVSILLSIISGFLKRVKES</sequence>
<accession>A0A9D2P6P6</accession>
<evidence type="ECO:0000313" key="3">
    <source>
        <dbReference type="Proteomes" id="UP000823895"/>
    </source>
</evidence>
<evidence type="ECO:0000256" key="1">
    <source>
        <dbReference type="SAM" id="Phobius"/>
    </source>
</evidence>
<name>A0A9D2P6P6_9FIRM</name>
<gene>
    <name evidence="2" type="ORF">H9756_12115</name>
</gene>
<reference evidence="2" key="1">
    <citation type="journal article" date="2021" name="PeerJ">
        <title>Extensive microbial diversity within the chicken gut microbiome revealed by metagenomics and culture.</title>
        <authorList>
            <person name="Gilroy R."/>
            <person name="Ravi A."/>
            <person name="Getino M."/>
            <person name="Pursley I."/>
            <person name="Horton D.L."/>
            <person name="Alikhan N.F."/>
            <person name="Baker D."/>
            <person name="Gharbi K."/>
            <person name="Hall N."/>
            <person name="Watson M."/>
            <person name="Adriaenssens E.M."/>
            <person name="Foster-Nyarko E."/>
            <person name="Jarju S."/>
            <person name="Secka A."/>
            <person name="Antonio M."/>
            <person name="Oren A."/>
            <person name="Chaudhuri R.R."/>
            <person name="La Ragione R."/>
            <person name="Hildebrand F."/>
            <person name="Pallen M.J."/>
        </authorList>
    </citation>
    <scope>NUCLEOTIDE SEQUENCE</scope>
    <source>
        <strain evidence="2">CHK165-2605</strain>
    </source>
</reference>
<dbReference type="AlphaFoldDB" id="A0A9D2P6P6"/>
<protein>
    <submittedName>
        <fullName evidence="2">Uncharacterized protein</fullName>
    </submittedName>
</protein>
<feature type="transmembrane region" description="Helical" evidence="1">
    <location>
        <begin position="102"/>
        <end position="127"/>
    </location>
</feature>
<keyword evidence="1" id="KW-0812">Transmembrane</keyword>
<feature type="transmembrane region" description="Helical" evidence="1">
    <location>
        <begin position="12"/>
        <end position="32"/>
    </location>
</feature>